<accession>A0ABU6QYE4</accession>
<gene>
    <name evidence="1" type="ORF">PIB30_102658</name>
</gene>
<dbReference type="EMBL" id="JASCZI010003196">
    <property type="protein sequence ID" value="MED6116699.1"/>
    <property type="molecule type" value="Genomic_DNA"/>
</dbReference>
<proteinExistence type="predicted"/>
<comment type="caution">
    <text evidence="1">The sequence shown here is derived from an EMBL/GenBank/DDBJ whole genome shotgun (WGS) entry which is preliminary data.</text>
</comment>
<keyword evidence="2" id="KW-1185">Reference proteome</keyword>
<dbReference type="Proteomes" id="UP001341840">
    <property type="component" value="Unassembled WGS sequence"/>
</dbReference>
<organism evidence="1 2">
    <name type="scientific">Stylosanthes scabra</name>
    <dbReference type="NCBI Taxonomy" id="79078"/>
    <lineage>
        <taxon>Eukaryota</taxon>
        <taxon>Viridiplantae</taxon>
        <taxon>Streptophyta</taxon>
        <taxon>Embryophyta</taxon>
        <taxon>Tracheophyta</taxon>
        <taxon>Spermatophyta</taxon>
        <taxon>Magnoliopsida</taxon>
        <taxon>eudicotyledons</taxon>
        <taxon>Gunneridae</taxon>
        <taxon>Pentapetalae</taxon>
        <taxon>rosids</taxon>
        <taxon>fabids</taxon>
        <taxon>Fabales</taxon>
        <taxon>Fabaceae</taxon>
        <taxon>Papilionoideae</taxon>
        <taxon>50 kb inversion clade</taxon>
        <taxon>dalbergioids sensu lato</taxon>
        <taxon>Dalbergieae</taxon>
        <taxon>Pterocarpus clade</taxon>
        <taxon>Stylosanthes</taxon>
    </lineage>
</organism>
<sequence length="61" mass="6683">AWDSEGRLGSANAVNNASCAYTSSLAPRRGLLDHTGAWAWLWTPKLELQNAWTRLGIELDA</sequence>
<feature type="non-terminal residue" evidence="1">
    <location>
        <position position="1"/>
    </location>
</feature>
<protein>
    <submittedName>
        <fullName evidence="1">Uncharacterized protein</fullName>
    </submittedName>
</protein>
<evidence type="ECO:0000313" key="2">
    <source>
        <dbReference type="Proteomes" id="UP001341840"/>
    </source>
</evidence>
<evidence type="ECO:0000313" key="1">
    <source>
        <dbReference type="EMBL" id="MED6116699.1"/>
    </source>
</evidence>
<reference evidence="1 2" key="1">
    <citation type="journal article" date="2023" name="Plants (Basel)">
        <title>Bridging the Gap: Combining Genomics and Transcriptomics Approaches to Understand Stylosanthes scabra, an Orphan Legume from the Brazilian Caatinga.</title>
        <authorList>
            <person name="Ferreira-Neto J.R.C."/>
            <person name="da Silva M.D."/>
            <person name="Binneck E."/>
            <person name="de Melo N.F."/>
            <person name="da Silva R.H."/>
            <person name="de Melo A.L.T.M."/>
            <person name="Pandolfi V."/>
            <person name="Bustamante F.O."/>
            <person name="Brasileiro-Vidal A.C."/>
            <person name="Benko-Iseppon A.M."/>
        </authorList>
    </citation>
    <scope>NUCLEOTIDE SEQUENCE [LARGE SCALE GENOMIC DNA]</scope>
    <source>
        <tissue evidence="1">Leaves</tissue>
    </source>
</reference>
<name>A0ABU6QYE4_9FABA</name>